<keyword evidence="5 8" id="KW-0256">Endoplasmic reticulum</keyword>
<feature type="region of interest" description="Disordered" evidence="9">
    <location>
        <begin position="219"/>
        <end position="242"/>
    </location>
</feature>
<evidence type="ECO:0000256" key="2">
    <source>
        <dbReference type="ARBA" id="ARBA00004477"/>
    </source>
</evidence>
<dbReference type="Pfam" id="PF04511">
    <property type="entry name" value="DER1"/>
    <property type="match status" value="1"/>
</dbReference>
<proteinExistence type="inferred from homology"/>
<evidence type="ECO:0000256" key="4">
    <source>
        <dbReference type="ARBA" id="ARBA00022692"/>
    </source>
</evidence>
<evidence type="ECO:0000313" key="10">
    <source>
        <dbReference type="EMBL" id="CAD8444815.1"/>
    </source>
</evidence>
<sequence length="242" mass="26394">MSQSPGDWYKSLPPVCRAWGTACVLTTVGVQLGVLDLRALYLDFPSVFKRFQIWRLLTNFCFVGGFGFPFVMRIMMIARYGVFLEQHTFAGRTADFVWMVLLGAFALLPLPLIAPALGLPFFAGSLVFMLLYLWSRENPNANTSIMGMIKMKAFYLPWGMMALEALMGGSVVPDLLGVVVGHLYYFLTVLHPRAGGARLISTPAWVRTVCVALFGAGSGGGDAPRAPARAFGGGRGRRLGSE</sequence>
<gene>
    <name evidence="10" type="ORF">MSP1401_LOCUS8653</name>
</gene>
<evidence type="ECO:0000256" key="1">
    <source>
        <dbReference type="ARBA" id="ARBA00003292"/>
    </source>
</evidence>
<dbReference type="AlphaFoldDB" id="A0A7S0D6G4"/>
<keyword evidence="6 8" id="KW-1133">Transmembrane helix</keyword>
<evidence type="ECO:0000256" key="5">
    <source>
        <dbReference type="ARBA" id="ARBA00022824"/>
    </source>
</evidence>
<feature type="transmembrane region" description="Helical" evidence="8">
    <location>
        <begin position="155"/>
        <end position="185"/>
    </location>
</feature>
<comment type="similarity">
    <text evidence="3 8">Belongs to the derlin family.</text>
</comment>
<evidence type="ECO:0000256" key="6">
    <source>
        <dbReference type="ARBA" id="ARBA00022989"/>
    </source>
</evidence>
<evidence type="ECO:0000256" key="8">
    <source>
        <dbReference type="RuleBase" id="RU363059"/>
    </source>
</evidence>
<feature type="transmembrane region" description="Helical" evidence="8">
    <location>
        <begin position="116"/>
        <end position="134"/>
    </location>
</feature>
<evidence type="ECO:0000256" key="7">
    <source>
        <dbReference type="ARBA" id="ARBA00023136"/>
    </source>
</evidence>
<comment type="subcellular location">
    <subcellularLocation>
        <location evidence="2 8">Endoplasmic reticulum membrane</location>
        <topology evidence="2 8">Multi-pass membrane protein</topology>
    </subcellularLocation>
</comment>
<dbReference type="EMBL" id="HBEN01010471">
    <property type="protein sequence ID" value="CAD8444815.1"/>
    <property type="molecule type" value="Transcribed_RNA"/>
</dbReference>
<reference evidence="10" key="1">
    <citation type="submission" date="2021-01" db="EMBL/GenBank/DDBJ databases">
        <authorList>
            <person name="Corre E."/>
            <person name="Pelletier E."/>
            <person name="Niang G."/>
            <person name="Scheremetjew M."/>
            <person name="Finn R."/>
            <person name="Kale V."/>
            <person name="Holt S."/>
            <person name="Cochrane G."/>
            <person name="Meng A."/>
            <person name="Brown T."/>
            <person name="Cohen L."/>
        </authorList>
    </citation>
    <scope>NUCLEOTIDE SEQUENCE</scope>
    <source>
        <strain evidence="10">CCAC1681</strain>
    </source>
</reference>
<keyword evidence="7 8" id="KW-0472">Membrane</keyword>
<dbReference type="GO" id="GO:0005789">
    <property type="term" value="C:endoplasmic reticulum membrane"/>
    <property type="evidence" value="ECO:0007669"/>
    <property type="project" value="UniProtKB-SubCell"/>
</dbReference>
<feature type="transmembrane region" description="Helical" evidence="8">
    <location>
        <begin position="21"/>
        <end position="41"/>
    </location>
</feature>
<feature type="transmembrane region" description="Helical" evidence="8">
    <location>
        <begin position="53"/>
        <end position="72"/>
    </location>
</feature>
<dbReference type="InterPro" id="IPR035952">
    <property type="entry name" value="Rhomboid-like_sf"/>
</dbReference>
<organism evidence="10">
    <name type="scientific">Micromonas pusilla</name>
    <name type="common">Picoplanktonic green alga</name>
    <name type="synonym">Chromulina pusilla</name>
    <dbReference type="NCBI Taxonomy" id="38833"/>
    <lineage>
        <taxon>Eukaryota</taxon>
        <taxon>Viridiplantae</taxon>
        <taxon>Chlorophyta</taxon>
        <taxon>Mamiellophyceae</taxon>
        <taxon>Mamiellales</taxon>
        <taxon>Mamiellaceae</taxon>
        <taxon>Micromonas</taxon>
    </lineage>
</organism>
<comment type="function">
    <text evidence="8">May be involved in the degradation of misfolded endoplasmic reticulum (ER) luminal proteins.</text>
</comment>
<protein>
    <recommendedName>
        <fullName evidence="8">Derlin</fullName>
    </recommendedName>
</protein>
<accession>A0A7S0D6G4</accession>
<dbReference type="SUPFAM" id="SSF144091">
    <property type="entry name" value="Rhomboid-like"/>
    <property type="match status" value="1"/>
</dbReference>
<keyword evidence="4 8" id="KW-0812">Transmembrane</keyword>
<evidence type="ECO:0000256" key="3">
    <source>
        <dbReference type="ARBA" id="ARBA00008917"/>
    </source>
</evidence>
<dbReference type="PANTHER" id="PTHR11009">
    <property type="entry name" value="DER1-LIKE PROTEIN, DERLIN"/>
    <property type="match status" value="1"/>
</dbReference>
<evidence type="ECO:0000256" key="9">
    <source>
        <dbReference type="SAM" id="MobiDB-lite"/>
    </source>
</evidence>
<dbReference type="GO" id="GO:0006950">
    <property type="term" value="P:response to stress"/>
    <property type="evidence" value="ECO:0007669"/>
    <property type="project" value="UniProtKB-ARBA"/>
</dbReference>
<name>A0A7S0D6G4_MICPS</name>
<dbReference type="InterPro" id="IPR007599">
    <property type="entry name" value="DER1"/>
</dbReference>
<comment type="function">
    <text evidence="1">May be involved in the degradation process of specific misfolded endoplasmic reticulum (ER) luminal proteins.</text>
</comment>